<accession>X1B6K6</accession>
<organism evidence="1">
    <name type="scientific">marine sediment metagenome</name>
    <dbReference type="NCBI Taxonomy" id="412755"/>
    <lineage>
        <taxon>unclassified sequences</taxon>
        <taxon>metagenomes</taxon>
        <taxon>ecological metagenomes</taxon>
    </lineage>
</organism>
<dbReference type="EMBL" id="BART01023308">
    <property type="protein sequence ID" value="GAG91374.1"/>
    <property type="molecule type" value="Genomic_DNA"/>
</dbReference>
<proteinExistence type="predicted"/>
<evidence type="ECO:0000313" key="1">
    <source>
        <dbReference type="EMBL" id="GAG91374.1"/>
    </source>
</evidence>
<comment type="caution">
    <text evidence="1">The sequence shown here is derived from an EMBL/GenBank/DDBJ whole genome shotgun (WGS) entry which is preliminary data.</text>
</comment>
<name>X1B6K6_9ZZZZ</name>
<sequence length="120" mass="14232">MLDSMFQSGYLFDWEWPYNDNEDGEVYQVGYYWDATQHVCTYKWEPQHLDSVTPSAKCLGETYTSPWECWVIGTPAEPPPFHMPSSFYRAKFVAWDKKPLSHITQKQKLDRDISWRARQG</sequence>
<feature type="non-terminal residue" evidence="1">
    <location>
        <position position="120"/>
    </location>
</feature>
<gene>
    <name evidence="1" type="ORF">S01H4_42448</name>
</gene>
<protein>
    <submittedName>
        <fullName evidence="1">Uncharacterized protein</fullName>
    </submittedName>
</protein>
<reference evidence="1" key="1">
    <citation type="journal article" date="2014" name="Front. Microbiol.">
        <title>High frequency of phylogenetically diverse reductive dehalogenase-homologous genes in deep subseafloor sedimentary metagenomes.</title>
        <authorList>
            <person name="Kawai M."/>
            <person name="Futagami T."/>
            <person name="Toyoda A."/>
            <person name="Takaki Y."/>
            <person name="Nishi S."/>
            <person name="Hori S."/>
            <person name="Arai W."/>
            <person name="Tsubouchi T."/>
            <person name="Morono Y."/>
            <person name="Uchiyama I."/>
            <person name="Ito T."/>
            <person name="Fujiyama A."/>
            <person name="Inagaki F."/>
            <person name="Takami H."/>
        </authorList>
    </citation>
    <scope>NUCLEOTIDE SEQUENCE</scope>
    <source>
        <strain evidence="1">Expedition CK06-06</strain>
    </source>
</reference>
<dbReference type="AlphaFoldDB" id="X1B6K6"/>